<dbReference type="FunFam" id="3.40.50.1000:FF:000257">
    <property type="entry name" value="Haloacid dehalogenase-like hydrolase (HAD) superfamily protein"/>
    <property type="match status" value="1"/>
</dbReference>
<dbReference type="InterPro" id="IPR050365">
    <property type="entry name" value="TIM50"/>
</dbReference>
<dbReference type="InterPro" id="IPR036412">
    <property type="entry name" value="HAD-like_sf"/>
</dbReference>
<protein>
    <recommendedName>
        <fullName evidence="2">FCP1 homology domain-containing protein</fullName>
    </recommendedName>
</protein>
<feature type="region of interest" description="Disordered" evidence="1">
    <location>
        <begin position="288"/>
        <end position="316"/>
    </location>
</feature>
<feature type="region of interest" description="Disordered" evidence="1">
    <location>
        <begin position="410"/>
        <end position="432"/>
    </location>
</feature>
<dbReference type="OrthoDB" id="1711508at2759"/>
<feature type="region of interest" description="Disordered" evidence="1">
    <location>
        <begin position="1"/>
        <end position="61"/>
    </location>
</feature>
<organism evidence="3 4">
    <name type="scientific">Cocos nucifera</name>
    <name type="common">Coconut palm</name>
    <dbReference type="NCBI Taxonomy" id="13894"/>
    <lineage>
        <taxon>Eukaryota</taxon>
        <taxon>Viridiplantae</taxon>
        <taxon>Streptophyta</taxon>
        <taxon>Embryophyta</taxon>
        <taxon>Tracheophyta</taxon>
        <taxon>Spermatophyta</taxon>
        <taxon>Magnoliopsida</taxon>
        <taxon>Liliopsida</taxon>
        <taxon>Arecaceae</taxon>
        <taxon>Arecoideae</taxon>
        <taxon>Cocoseae</taxon>
        <taxon>Attaleinae</taxon>
        <taxon>Cocos</taxon>
    </lineage>
</organism>
<keyword evidence="4" id="KW-1185">Reference proteome</keyword>
<gene>
    <name evidence="3" type="ORF">COCNU_05G001810</name>
</gene>
<reference evidence="3" key="2">
    <citation type="submission" date="2019-07" db="EMBL/GenBank/DDBJ databases">
        <authorList>
            <person name="Yang Y."/>
            <person name="Bocs S."/>
            <person name="Baudouin L."/>
        </authorList>
    </citation>
    <scope>NUCLEOTIDE SEQUENCE</scope>
    <source>
        <tissue evidence="3">Spear leaf of Hainan Tall coconut</tissue>
    </source>
</reference>
<evidence type="ECO:0000313" key="3">
    <source>
        <dbReference type="EMBL" id="KAG1341952.1"/>
    </source>
</evidence>
<accession>A0A8K0N0Z4</accession>
<feature type="compositionally biased region" description="Basic residues" evidence="1">
    <location>
        <begin position="147"/>
        <end position="157"/>
    </location>
</feature>
<dbReference type="SUPFAM" id="SSF56784">
    <property type="entry name" value="HAD-like"/>
    <property type="match status" value="1"/>
</dbReference>
<feature type="compositionally biased region" description="Polar residues" evidence="1">
    <location>
        <begin position="31"/>
        <end position="40"/>
    </location>
</feature>
<proteinExistence type="predicted"/>
<feature type="compositionally biased region" description="Polar residues" evidence="1">
    <location>
        <begin position="130"/>
        <end position="146"/>
    </location>
</feature>
<feature type="region of interest" description="Disordered" evidence="1">
    <location>
        <begin position="130"/>
        <end position="167"/>
    </location>
</feature>
<dbReference type="AlphaFoldDB" id="A0A8K0N0Z4"/>
<dbReference type="EMBL" id="CM017876">
    <property type="protein sequence ID" value="KAG1341952.1"/>
    <property type="molecule type" value="Genomic_DNA"/>
</dbReference>
<dbReference type="PROSITE" id="PS50969">
    <property type="entry name" value="FCP1"/>
    <property type="match status" value="1"/>
</dbReference>
<feature type="domain" description="FCP1 homology" evidence="2">
    <location>
        <begin position="495"/>
        <end position="676"/>
    </location>
</feature>
<feature type="compositionally biased region" description="Basic and acidic residues" evidence="1">
    <location>
        <begin position="1"/>
        <end position="16"/>
    </location>
</feature>
<dbReference type="Proteomes" id="UP000797356">
    <property type="component" value="Chromosome 5"/>
</dbReference>
<feature type="compositionally biased region" description="Polar residues" evidence="1">
    <location>
        <begin position="215"/>
        <end position="227"/>
    </location>
</feature>
<comment type="caution">
    <text evidence="3">The sequence shown here is derived from an EMBL/GenBank/DDBJ whole genome shotgun (WGS) entry which is preliminary data.</text>
</comment>
<feature type="compositionally biased region" description="Basic and acidic residues" evidence="1">
    <location>
        <begin position="411"/>
        <end position="432"/>
    </location>
</feature>
<dbReference type="Gene3D" id="3.40.50.1000">
    <property type="entry name" value="HAD superfamily/HAD-like"/>
    <property type="match status" value="1"/>
</dbReference>
<evidence type="ECO:0000256" key="1">
    <source>
        <dbReference type="SAM" id="MobiDB-lite"/>
    </source>
</evidence>
<dbReference type="InterPro" id="IPR004274">
    <property type="entry name" value="FCP1_dom"/>
</dbReference>
<name>A0A8K0N0Z4_COCNU</name>
<reference evidence="3" key="1">
    <citation type="journal article" date="2017" name="Gigascience">
        <title>The genome draft of coconut (Cocos nucifera).</title>
        <authorList>
            <person name="Xiao Y."/>
            <person name="Xu P."/>
            <person name="Fan H."/>
            <person name="Baudouin L."/>
            <person name="Xia W."/>
            <person name="Bocs S."/>
            <person name="Xu J."/>
            <person name="Li Q."/>
            <person name="Guo A."/>
            <person name="Zhou L."/>
            <person name="Li J."/>
            <person name="Wu Y."/>
            <person name="Ma Z."/>
            <person name="Armero A."/>
            <person name="Issali A.E."/>
            <person name="Liu N."/>
            <person name="Peng M."/>
            <person name="Yang Y."/>
        </authorList>
    </citation>
    <scope>NUCLEOTIDE SEQUENCE</scope>
    <source>
        <tissue evidence="3">Spear leaf of Hainan Tall coconut</tissue>
    </source>
</reference>
<feature type="region of interest" description="Disordered" evidence="1">
    <location>
        <begin position="206"/>
        <end position="227"/>
    </location>
</feature>
<dbReference type="PANTHER" id="PTHR12210">
    <property type="entry name" value="DULLARD PROTEIN PHOSPHATASE"/>
    <property type="match status" value="1"/>
</dbReference>
<evidence type="ECO:0000259" key="2">
    <source>
        <dbReference type="PROSITE" id="PS50969"/>
    </source>
</evidence>
<dbReference type="Pfam" id="PF03031">
    <property type="entry name" value="NIF"/>
    <property type="match status" value="1"/>
</dbReference>
<dbReference type="InterPro" id="IPR023214">
    <property type="entry name" value="HAD_sf"/>
</dbReference>
<evidence type="ECO:0000313" key="4">
    <source>
        <dbReference type="Proteomes" id="UP000797356"/>
    </source>
</evidence>
<dbReference type="SMART" id="SM00577">
    <property type="entry name" value="CPDc"/>
    <property type="match status" value="1"/>
</dbReference>
<feature type="compositionally biased region" description="Basic residues" evidence="1">
    <location>
        <begin position="297"/>
        <end position="310"/>
    </location>
</feature>
<feature type="compositionally biased region" description="Basic residues" evidence="1">
    <location>
        <begin position="41"/>
        <end position="54"/>
    </location>
</feature>
<sequence>MEERNRGKISDEKNDMKSTNLKSADSDTLKKSSFSESKLANSRKHRRRGERGKKRLSESGSMVCSSLVAVRSCTSAKRSFLPGIVGKGHRLKNENSSIRTAIGDTKGSSEEKGSSALTIAAHVDLTKSNMHTEISSNSGTVENTRFNKSRKERRRKQKDFSLSQYRTGRDRENYSALSSSISDIAEIEGVGKKNINASIENKSMPIATKEGGGLTKTSNDESPSNNFISSEVHLDQHVVENTSLSQNKKATSKVIDKSLDCFDCDIKQIQDNVPNTLLQLAEIGGADTSNRASASSKVRRRVRKNKTSHKRHEERVSDDAIELKNEGFSDEVYKLPQGHASPVGGNLKLLATDEKQGPSLPPSPIRGVIENFSSSGLPDKQDDLFHLFKQEDVNFSFRVGNDLTDGISVNHSEKASTSKREAASDNMKPADRKDYVSNVTPLLNRSDATHYQDESEVPPLSVNRAMEHCISIDLTRNQDKKLDALHVSPGRPLISCTKKKLLVLDLNGVLADAVLDYRKTLNADKWIDKQAVFKRPFCDDFLNFCFRKFDIGIWSSKKKKNVGAMVDYLMGDAKNRLLFCWDRSKCTVTGFSTVENAKKPLVLKEMKKLWNKEDPDLPWENGEYLPSNTLLVDDSPYKALCNPPHAAIFPYPYHFYDEGDNSIGPGGDLRVYLEGLAMADNVQHYVCAHPFGQRAITTANPSWKFYQQIIDKFGNYSSPT</sequence>